<dbReference type="EMBL" id="LR797825">
    <property type="protein sequence ID" value="CAB4242004.1"/>
    <property type="molecule type" value="Genomic_DNA"/>
</dbReference>
<evidence type="ECO:0000313" key="1">
    <source>
        <dbReference type="EMBL" id="CAB4242004.1"/>
    </source>
</evidence>
<accession>A0A6J5TAJ2</accession>
<proteinExistence type="predicted"/>
<evidence type="ECO:0008006" key="2">
    <source>
        <dbReference type="Google" id="ProtNLM"/>
    </source>
</evidence>
<reference evidence="1" key="1">
    <citation type="submission" date="2020-05" db="EMBL/GenBank/DDBJ databases">
        <authorList>
            <person name="Chiriac C."/>
            <person name="Salcher M."/>
            <person name="Ghai R."/>
            <person name="Kavagutti S V."/>
        </authorList>
    </citation>
    <scope>NUCLEOTIDE SEQUENCE</scope>
</reference>
<name>A0A6J5TAJ2_9CAUD</name>
<protein>
    <recommendedName>
        <fullName evidence="2">DNA transfer protein</fullName>
    </recommendedName>
</protein>
<gene>
    <name evidence="1" type="ORF">UFOVP86_12</name>
</gene>
<organism evidence="1">
    <name type="scientific">uncultured Caudovirales phage</name>
    <dbReference type="NCBI Taxonomy" id="2100421"/>
    <lineage>
        <taxon>Viruses</taxon>
        <taxon>Duplodnaviria</taxon>
        <taxon>Heunggongvirae</taxon>
        <taxon>Uroviricota</taxon>
        <taxon>Caudoviricetes</taxon>
        <taxon>Peduoviridae</taxon>
        <taxon>Maltschvirus</taxon>
        <taxon>Maltschvirus maltsch</taxon>
    </lineage>
</organism>
<sequence length="257" mass="26214">MGIETAILGAGVLGAGSSLFGASSAADAQREAAAQSAAAQREAADKSIAAQREMFDIGRADLAPYRQGGTAAQNQLMTLLGIGGDQTAPGYGKYARDFGMSDFTTDPGYQFRLEQGMKALNASAAAKGMGMSGANIKGATEYGQNLGSQEYQNAFNRYQTNRNAQLAPLQSLYAGGQAAAAGSAAQAGALGTNLSNTYTNLGQGLGQAAVAGGNAQASGYLNQANAVTNALNQGMSSYTQNQYLNNLNPRAMSATSF</sequence>